<gene>
    <name evidence="4" type="ORF">ONT16_15925</name>
</gene>
<evidence type="ECO:0000313" key="4">
    <source>
        <dbReference type="EMBL" id="MCW4129700.1"/>
    </source>
</evidence>
<feature type="domain" description="AAA+ ATPase" evidence="3">
    <location>
        <begin position="38"/>
        <end position="297"/>
    </location>
</feature>
<dbReference type="EMBL" id="JAPDVK010000004">
    <property type="protein sequence ID" value="MCW4129700.1"/>
    <property type="molecule type" value="Genomic_DNA"/>
</dbReference>
<reference evidence="4" key="1">
    <citation type="submission" date="2022-11" db="EMBL/GenBank/DDBJ databases">
        <title>Genomic repertoires linked with pathogenic potency of arthritogenic Prevotella copri isolated from the gut of rheumatoid arthritis patients.</title>
        <authorList>
            <person name="Nii T."/>
            <person name="Maeda Y."/>
            <person name="Motooka D."/>
            <person name="Naito M."/>
            <person name="Matsumoto Y."/>
            <person name="Ogawa T."/>
            <person name="Oguro-Igashira E."/>
            <person name="Kishikawa T."/>
            <person name="Yamashita M."/>
            <person name="Koizumi S."/>
            <person name="Kurakawa T."/>
            <person name="Okumura R."/>
            <person name="Kayama H."/>
            <person name="Murakami M."/>
            <person name="Sakaguchi T."/>
            <person name="Das B."/>
            <person name="Nakamura S."/>
            <person name="Okada Y."/>
            <person name="Kumanogoh A."/>
            <person name="Takeda K."/>
        </authorList>
    </citation>
    <scope>NUCLEOTIDE SEQUENCE</scope>
    <source>
        <strain evidence="4">F3-75</strain>
    </source>
</reference>
<keyword evidence="1" id="KW-0547">Nucleotide-binding</keyword>
<keyword evidence="2" id="KW-0067">ATP-binding</keyword>
<dbReference type="InterPro" id="IPR050534">
    <property type="entry name" value="Coronavir_polyprotein_1ab"/>
</dbReference>
<dbReference type="PANTHER" id="PTHR43788">
    <property type="entry name" value="DNA2/NAM7 HELICASE FAMILY MEMBER"/>
    <property type="match status" value="1"/>
</dbReference>
<dbReference type="Proteomes" id="UP001209344">
    <property type="component" value="Unassembled WGS sequence"/>
</dbReference>
<dbReference type="AlphaFoldDB" id="A0AAP3F7B8"/>
<dbReference type="Gene3D" id="3.40.50.300">
    <property type="entry name" value="P-loop containing nucleotide triphosphate hydrolases"/>
    <property type="match status" value="2"/>
</dbReference>
<accession>A0AAP3F7B8</accession>
<dbReference type="CDD" id="cd18809">
    <property type="entry name" value="SF1_C_RecD"/>
    <property type="match status" value="1"/>
</dbReference>
<evidence type="ECO:0000259" key="3">
    <source>
        <dbReference type="SMART" id="SM00382"/>
    </source>
</evidence>
<dbReference type="Pfam" id="PF13538">
    <property type="entry name" value="UvrD_C_2"/>
    <property type="match status" value="1"/>
</dbReference>
<sequence length="530" mass="60297">MIIDELKYKILQQFGFPPTQEQAHALEVFAEFLTDRDPHAVMILRGSAGTGKTTLSGAIVRTLKEIHQKVMLLAPTGRAAKVFSLNSGSPAYTIHRRIYREKSFSGVEGQFNLNDNLYTDTLFMVDEASMIANMGLGGMSFGSGCLLDDLVHFVYQGRNDRLLLIGDKAQLPPVGEEESPALHAAMLEGYGLKVYECDLNEVLRQSEESGILYNATMIRQMITHDDITQLPKIHFAGYSDIKPMPGAELIEALADSYHHVGLDDTIVVTRSNKRANIFNQGIRNMVLDREEELSQGDILMIVKNNYYWMEEERKKIKEKEIEERRVKSEGTELGTATHKVPSSNLQVQSNLTVQCSKFKVQRSQVQSNDIPTFLANGDRAKVLKVRRRIDLYGFRFATLLLQFPDYDNYELEATVLLDTLTSEAPALPHEQQEQLFHQIEEDYLDIPLKADRMKAIRQDQFFNALQVKFAYAVTCHKAQGGQWAHVYVDQGYMTDDMLNPDYIHWLYTAFTRATEMLYLVNWPETQTAQG</sequence>
<evidence type="ECO:0000256" key="1">
    <source>
        <dbReference type="ARBA" id="ARBA00022741"/>
    </source>
</evidence>
<organism evidence="4 5">
    <name type="scientific">Segatella copri</name>
    <dbReference type="NCBI Taxonomy" id="165179"/>
    <lineage>
        <taxon>Bacteria</taxon>
        <taxon>Pseudomonadati</taxon>
        <taxon>Bacteroidota</taxon>
        <taxon>Bacteroidia</taxon>
        <taxon>Bacteroidales</taxon>
        <taxon>Prevotellaceae</taxon>
        <taxon>Segatella</taxon>
    </lineage>
</organism>
<dbReference type="InterPro" id="IPR003593">
    <property type="entry name" value="AAA+_ATPase"/>
</dbReference>
<dbReference type="CDD" id="cd17933">
    <property type="entry name" value="DEXSc_RecD-like"/>
    <property type="match status" value="1"/>
</dbReference>
<dbReference type="GO" id="GO:0003678">
    <property type="term" value="F:DNA helicase activity"/>
    <property type="evidence" value="ECO:0007669"/>
    <property type="project" value="UniProtKB-ARBA"/>
</dbReference>
<protein>
    <submittedName>
        <fullName evidence="4">AAA family ATPase</fullName>
    </submittedName>
</protein>
<dbReference type="GO" id="GO:0005524">
    <property type="term" value="F:ATP binding"/>
    <property type="evidence" value="ECO:0007669"/>
    <property type="project" value="UniProtKB-KW"/>
</dbReference>
<dbReference type="SUPFAM" id="SSF52540">
    <property type="entry name" value="P-loop containing nucleoside triphosphate hydrolases"/>
    <property type="match status" value="1"/>
</dbReference>
<evidence type="ECO:0000256" key="2">
    <source>
        <dbReference type="ARBA" id="ARBA00022840"/>
    </source>
</evidence>
<dbReference type="PANTHER" id="PTHR43788:SF6">
    <property type="entry name" value="DNA HELICASE B"/>
    <property type="match status" value="1"/>
</dbReference>
<dbReference type="Pfam" id="PF13604">
    <property type="entry name" value="AAA_30"/>
    <property type="match status" value="1"/>
</dbReference>
<dbReference type="SMART" id="SM00382">
    <property type="entry name" value="AAA"/>
    <property type="match status" value="1"/>
</dbReference>
<dbReference type="InterPro" id="IPR027785">
    <property type="entry name" value="UvrD-like_helicase_C"/>
</dbReference>
<proteinExistence type="predicted"/>
<dbReference type="InterPro" id="IPR027417">
    <property type="entry name" value="P-loop_NTPase"/>
</dbReference>
<evidence type="ECO:0000313" key="5">
    <source>
        <dbReference type="Proteomes" id="UP001209344"/>
    </source>
</evidence>
<name>A0AAP3F7B8_9BACT</name>
<dbReference type="RefSeq" id="WP_119249837.1">
    <property type="nucleotide sequence ID" value="NZ_JAPDVK010000004.1"/>
</dbReference>
<comment type="caution">
    <text evidence="4">The sequence shown here is derived from an EMBL/GenBank/DDBJ whole genome shotgun (WGS) entry which is preliminary data.</text>
</comment>